<evidence type="ECO:0000256" key="6">
    <source>
        <dbReference type="ARBA" id="ARBA00023002"/>
    </source>
</evidence>
<comment type="function">
    <text evidence="13">Involved in the recovery of exogenous heme iron. Extracts iron from heme while preserving the protoporphyrin ring intact.</text>
</comment>
<dbReference type="GO" id="GO:0030313">
    <property type="term" value="C:cell envelope"/>
    <property type="evidence" value="ECO:0007669"/>
    <property type="project" value="UniProtKB-SubCell"/>
</dbReference>
<evidence type="ECO:0000256" key="12">
    <source>
        <dbReference type="ARBA" id="ARBA00048856"/>
    </source>
</evidence>
<dbReference type="PROSITE" id="PS51318">
    <property type="entry name" value="TAT"/>
    <property type="match status" value="1"/>
</dbReference>
<organism evidence="18">
    <name type="scientific">Mycolicibacterium gilvum (strain PYR-GCK)</name>
    <name type="common">Mycobacterium gilvum (strain PYR-GCK)</name>
    <dbReference type="NCBI Taxonomy" id="350054"/>
    <lineage>
        <taxon>Bacteria</taxon>
        <taxon>Bacillati</taxon>
        <taxon>Actinomycetota</taxon>
        <taxon>Actinomycetes</taxon>
        <taxon>Mycobacteriales</taxon>
        <taxon>Mycobacteriaceae</taxon>
        <taxon>Mycolicibacterium</taxon>
    </lineage>
</organism>
<dbReference type="GO" id="GO:0020037">
    <property type="term" value="F:heme binding"/>
    <property type="evidence" value="ECO:0007669"/>
    <property type="project" value="InterPro"/>
</dbReference>
<evidence type="ECO:0000313" key="18">
    <source>
        <dbReference type="EMBL" id="ABP44430.1"/>
    </source>
</evidence>
<dbReference type="Pfam" id="PF04261">
    <property type="entry name" value="Dyp_perox_N"/>
    <property type="match status" value="1"/>
</dbReference>
<evidence type="ECO:0000256" key="4">
    <source>
        <dbReference type="ARBA" id="ARBA00022723"/>
    </source>
</evidence>
<comment type="subcellular location">
    <subcellularLocation>
        <location evidence="1">Cell envelope</location>
    </subcellularLocation>
</comment>
<dbReference type="EC" id="1.11.1.-" evidence="13"/>
<keyword evidence="15" id="KW-0812">Transmembrane</keyword>
<keyword evidence="7 13" id="KW-0408">Iron</keyword>
<reference evidence="18" key="1">
    <citation type="submission" date="2007-04" db="EMBL/GenBank/DDBJ databases">
        <authorList>
            <consortium name="US DOE Joint Genome Institute"/>
            <person name="Copeland A."/>
            <person name="Lucas S."/>
            <person name="Lapidus A."/>
            <person name="Barry K."/>
            <person name="Detter J.C."/>
            <person name="Glavina del Rio T."/>
            <person name="Hammon N."/>
            <person name="Israni S."/>
            <person name="Dalin E."/>
            <person name="Tice H."/>
            <person name="Pitluck S."/>
            <person name="Chain P."/>
            <person name="Malfatti S."/>
            <person name="Shin M."/>
            <person name="Vergez L."/>
            <person name="Schmutz J."/>
            <person name="Larimer F."/>
            <person name="Land M."/>
            <person name="Hauser L."/>
            <person name="Kyrpides N."/>
            <person name="Mikhailova N."/>
            <person name="Miller C."/>
            <person name="Richardson P."/>
        </authorList>
    </citation>
    <scope>NUCLEOTIDE SEQUENCE</scope>
    <source>
        <strain evidence="18">PYR-GCK</strain>
    </source>
</reference>
<keyword evidence="15" id="KW-0472">Membrane</keyword>
<evidence type="ECO:0000256" key="9">
    <source>
        <dbReference type="ARBA" id="ARBA00025737"/>
    </source>
</evidence>
<evidence type="ECO:0000256" key="11">
    <source>
        <dbReference type="ARBA" id="ARBA00033775"/>
    </source>
</evidence>
<dbReference type="GO" id="GO:0033212">
    <property type="term" value="P:iron import into cell"/>
    <property type="evidence" value="ECO:0007669"/>
    <property type="project" value="InterPro"/>
</dbReference>
<dbReference type="PANTHER" id="PTHR30521:SF4">
    <property type="entry name" value="DEFERROCHELATASE"/>
    <property type="match status" value="1"/>
</dbReference>
<evidence type="ECO:0000259" key="17">
    <source>
        <dbReference type="Pfam" id="PF20628"/>
    </source>
</evidence>
<evidence type="ECO:0000256" key="14">
    <source>
        <dbReference type="SAM" id="MobiDB-lite"/>
    </source>
</evidence>
<dbReference type="AlphaFoldDB" id="A4T6M0"/>
<dbReference type="NCBIfam" id="TIGR01413">
    <property type="entry name" value="Dyp_perox_fam"/>
    <property type="match status" value="1"/>
</dbReference>
<sequence length="451" mass="48656">MSSRHSERSSQSGHSDPMTPAQGRTGAGPERSGLSRRKLFGAAGVTAAVVGAAGAGAFAGRATAAQAPDHLLTAVPFRGTHQAGIVTEAQDRMHFATFDVTTKSRQDVIKMLADWTEMAERMTQGKEAFPNGSTGQNPYSPPSDTGEALGLPPSQLTLTIGFGPSFFLKDGVDRFGIADKKPAELVDLPKFPNEKIDPARSGGDIVVQACSNDPQVAVHAIRNLARIGFGTVAVRYSQLGFGRTSSTTRDQSTPRNLFGFKDGTANLRSDETEKLNKFVWVADGDGPSWMTGGSYLVARRIRMRIEQWDRTTLLEQERVIGRQKGSGAPMGLTDEFEELDFDLTNDKDEPLIDTLAHVRLASPENLGGIEILRRGYNFTDGSDGFGHLDAGLFFIAFVRNPVTQFVPMQNAISRDDAMNEYVTPTSSAVFACPPGIPEGDTSSFWGSTLFD</sequence>
<dbReference type="GO" id="GO:0004325">
    <property type="term" value="F:ferrochelatase activity"/>
    <property type="evidence" value="ECO:0007669"/>
    <property type="project" value="UniProtKB-EC"/>
</dbReference>
<feature type="domain" description="Dyp-type peroxidase N-terminal" evidence="16">
    <location>
        <begin position="82"/>
        <end position="241"/>
    </location>
</feature>
<keyword evidence="8" id="KW-0456">Lyase</keyword>
<dbReference type="HOGENOM" id="CLU_039488_2_0_11"/>
<dbReference type="GO" id="GO:0004601">
    <property type="term" value="F:peroxidase activity"/>
    <property type="evidence" value="ECO:0007669"/>
    <property type="project" value="UniProtKB-KW"/>
</dbReference>
<dbReference type="KEGG" id="mgi:Mflv_1950"/>
<evidence type="ECO:0000256" key="13">
    <source>
        <dbReference type="RuleBase" id="RU365017"/>
    </source>
</evidence>
<dbReference type="SUPFAM" id="SSF54909">
    <property type="entry name" value="Dimeric alpha+beta barrel"/>
    <property type="match status" value="1"/>
</dbReference>
<name>A4T6M0_MYCGI</name>
<accession>A4T6M0</accession>
<protein>
    <recommendedName>
        <fullName evidence="10 13">Deferrochelatase</fullName>
        <ecNumber evidence="13">1.11.1.-</ecNumber>
    </recommendedName>
    <alternativeName>
        <fullName evidence="11 13">Peroxidase EfeB</fullName>
    </alternativeName>
</protein>
<keyword evidence="15" id="KW-1133">Transmembrane helix</keyword>
<gene>
    <name evidence="18" type="ordered locus">Mflv_1950</name>
</gene>
<feature type="region of interest" description="Disordered" evidence="14">
    <location>
        <begin position="1"/>
        <end position="33"/>
    </location>
</feature>
<dbReference type="InterPro" id="IPR048327">
    <property type="entry name" value="Dyp_perox_N"/>
</dbReference>
<evidence type="ECO:0000256" key="5">
    <source>
        <dbReference type="ARBA" id="ARBA00022729"/>
    </source>
</evidence>
<feature type="transmembrane region" description="Helical" evidence="15">
    <location>
        <begin position="39"/>
        <end position="59"/>
    </location>
</feature>
<dbReference type="EMBL" id="CP000656">
    <property type="protein sequence ID" value="ABP44430.1"/>
    <property type="molecule type" value="Genomic_DNA"/>
</dbReference>
<proteinExistence type="inferred from homology"/>
<evidence type="ECO:0000256" key="3">
    <source>
        <dbReference type="ARBA" id="ARBA00022617"/>
    </source>
</evidence>
<comment type="similarity">
    <text evidence="9 13">Belongs to the DyP-type peroxidase family.</text>
</comment>
<dbReference type="InterPro" id="IPR011008">
    <property type="entry name" value="Dimeric_a/b-barrel"/>
</dbReference>
<evidence type="ECO:0000259" key="16">
    <source>
        <dbReference type="Pfam" id="PF04261"/>
    </source>
</evidence>
<dbReference type="PROSITE" id="PS51404">
    <property type="entry name" value="DYP_PEROXIDASE"/>
    <property type="match status" value="1"/>
</dbReference>
<dbReference type="GO" id="GO:0005829">
    <property type="term" value="C:cytosol"/>
    <property type="evidence" value="ECO:0007669"/>
    <property type="project" value="TreeGrafter"/>
</dbReference>
<dbReference type="InterPro" id="IPR006313">
    <property type="entry name" value="EfeB/EfeN"/>
</dbReference>
<dbReference type="InterPro" id="IPR048328">
    <property type="entry name" value="Dyp_perox_C"/>
</dbReference>
<comment type="catalytic activity">
    <reaction evidence="12">
        <text>heme b + 2 H(+) = protoporphyrin IX + Fe(2+)</text>
        <dbReference type="Rhea" id="RHEA:22584"/>
        <dbReference type="ChEBI" id="CHEBI:15378"/>
        <dbReference type="ChEBI" id="CHEBI:29033"/>
        <dbReference type="ChEBI" id="CHEBI:57306"/>
        <dbReference type="ChEBI" id="CHEBI:60344"/>
        <dbReference type="EC" id="4.98.1.1"/>
    </reaction>
    <physiologicalReaction direction="left-to-right" evidence="12">
        <dbReference type="Rhea" id="RHEA:22585"/>
    </physiologicalReaction>
</comment>
<dbReference type="eggNOG" id="COG2837">
    <property type="taxonomic scope" value="Bacteria"/>
</dbReference>
<reference evidence="18" key="2">
    <citation type="journal article" date="2013" name="PLoS ONE">
        <title>A Gene Expression Study of the Activities of Aromatic Ring-Cleavage Dioxygenases in Mycobacterium gilvum PYR-GCK to Changes in Salinity and pH during Pyrene Degradation.</title>
        <authorList>
            <person name="Badejo A.C."/>
            <person name="Badejo A.O."/>
            <person name="Shin K.H."/>
            <person name="Chai Y.G."/>
        </authorList>
    </citation>
    <scope>NUCLEOTIDE SEQUENCE [LARGE SCALE GENOMIC DNA]</scope>
    <source>
        <strain evidence="18">PYR-GCK</strain>
    </source>
</reference>
<evidence type="ECO:0000256" key="8">
    <source>
        <dbReference type="ARBA" id="ARBA00023239"/>
    </source>
</evidence>
<dbReference type="STRING" id="350054.Mflv_1950"/>
<evidence type="ECO:0000256" key="2">
    <source>
        <dbReference type="ARBA" id="ARBA00022559"/>
    </source>
</evidence>
<dbReference type="PANTHER" id="PTHR30521">
    <property type="entry name" value="DEFERROCHELATASE/PEROXIDASE"/>
    <property type="match status" value="1"/>
</dbReference>
<keyword evidence="3 13" id="KW-0349">Heme</keyword>
<keyword evidence="2 13" id="KW-0575">Peroxidase</keyword>
<keyword evidence="4 13" id="KW-0479">Metal-binding</keyword>
<feature type="domain" description="Dyp-type peroxidase C-terminal" evidence="17">
    <location>
        <begin position="253"/>
        <end position="435"/>
    </location>
</feature>
<feature type="region of interest" description="Disordered" evidence="14">
    <location>
        <begin position="126"/>
        <end position="151"/>
    </location>
</feature>
<dbReference type="NCBIfam" id="TIGR01412">
    <property type="entry name" value="tat_substr_1"/>
    <property type="match status" value="1"/>
</dbReference>
<keyword evidence="5" id="KW-0732">Signal</keyword>
<keyword evidence="6 13" id="KW-0560">Oxidoreductase</keyword>
<dbReference type="GO" id="GO:0046872">
    <property type="term" value="F:metal ion binding"/>
    <property type="evidence" value="ECO:0007669"/>
    <property type="project" value="UniProtKB-KW"/>
</dbReference>
<dbReference type="InterPro" id="IPR006314">
    <property type="entry name" value="Dyp_peroxidase"/>
</dbReference>
<dbReference type="Pfam" id="PF20628">
    <property type="entry name" value="Dyp_perox_C"/>
    <property type="match status" value="1"/>
</dbReference>
<comment type="cofactor">
    <cofactor evidence="13">
        <name>heme b</name>
        <dbReference type="ChEBI" id="CHEBI:60344"/>
    </cofactor>
    <text evidence="13">Binds 1 heme b (iron(II)-protoporphyrin IX) group non-covalently per subunit.</text>
</comment>
<dbReference type="InterPro" id="IPR006311">
    <property type="entry name" value="TAT_signal"/>
</dbReference>
<evidence type="ECO:0000256" key="10">
    <source>
        <dbReference type="ARBA" id="ARBA00033771"/>
    </source>
</evidence>
<evidence type="ECO:0000256" key="15">
    <source>
        <dbReference type="SAM" id="Phobius"/>
    </source>
</evidence>
<evidence type="ECO:0000256" key="1">
    <source>
        <dbReference type="ARBA" id="ARBA00004196"/>
    </source>
</evidence>
<evidence type="ECO:0000256" key="7">
    <source>
        <dbReference type="ARBA" id="ARBA00023004"/>
    </source>
</evidence>